<protein>
    <submittedName>
        <fullName evidence="2">Prepilin-type N-terminal cleavage/methylation domain-containing protein</fullName>
    </submittedName>
</protein>
<dbReference type="Pfam" id="PF07963">
    <property type="entry name" value="N_methyl"/>
    <property type="match status" value="1"/>
</dbReference>
<accession>A0A4R6LU73</accession>
<reference evidence="2 3" key="1">
    <citation type="submission" date="2019-03" db="EMBL/GenBank/DDBJ databases">
        <title>Subsurface microbial communities from deep shales in Ohio and West Virginia, USA.</title>
        <authorList>
            <person name="Wrighton K."/>
        </authorList>
    </citation>
    <scope>NUCLEOTIDE SEQUENCE [LARGE SCALE GENOMIC DNA]</scope>
    <source>
        <strain evidence="2 3">MA284_T2</strain>
    </source>
</reference>
<dbReference type="RefSeq" id="WP_133514492.1">
    <property type="nucleotide sequence ID" value="NZ_SNWX01000006.1"/>
</dbReference>
<keyword evidence="1" id="KW-1133">Transmembrane helix</keyword>
<proteinExistence type="predicted"/>
<gene>
    <name evidence="2" type="ORF">DFR79_10661</name>
</gene>
<dbReference type="AlphaFoldDB" id="A0A4R6LU73"/>
<dbReference type="InterPro" id="IPR012902">
    <property type="entry name" value="N_methyl_site"/>
</dbReference>
<sequence length="169" mass="19484">MNKNEHLLDNNGITLIEILMSVIILGLVMAIATPMIIKTFNIVEDSSVRITQNRMADIMLEDISKYFKSAVSFEENTINGLEIYKFEAFSPQDGNKKNYKIIETSDSKLEFRENGKLIRKIDSVDDFDINKDNSPLYIFKLRVINQSEEIIIKQLNLDARNIAVEDEYN</sequence>
<dbReference type="OrthoDB" id="2112568at2"/>
<dbReference type="EMBL" id="SNWX01000006">
    <property type="protein sequence ID" value="TDO92248.1"/>
    <property type="molecule type" value="Genomic_DNA"/>
</dbReference>
<evidence type="ECO:0000256" key="1">
    <source>
        <dbReference type="SAM" id="Phobius"/>
    </source>
</evidence>
<comment type="caution">
    <text evidence="2">The sequence shown here is derived from an EMBL/GenBank/DDBJ whole genome shotgun (WGS) entry which is preliminary data.</text>
</comment>
<evidence type="ECO:0000313" key="2">
    <source>
        <dbReference type="EMBL" id="TDO92248.1"/>
    </source>
</evidence>
<keyword evidence="1" id="KW-0812">Transmembrane</keyword>
<dbReference type="NCBIfam" id="TIGR02532">
    <property type="entry name" value="IV_pilin_GFxxxE"/>
    <property type="match status" value="1"/>
</dbReference>
<organism evidence="2 3">
    <name type="scientific">Halanaerobium saccharolyticum</name>
    <dbReference type="NCBI Taxonomy" id="43595"/>
    <lineage>
        <taxon>Bacteria</taxon>
        <taxon>Bacillati</taxon>
        <taxon>Bacillota</taxon>
        <taxon>Clostridia</taxon>
        <taxon>Halanaerobiales</taxon>
        <taxon>Halanaerobiaceae</taxon>
        <taxon>Halanaerobium</taxon>
    </lineage>
</organism>
<keyword evidence="1" id="KW-0472">Membrane</keyword>
<dbReference type="Proteomes" id="UP000295064">
    <property type="component" value="Unassembled WGS sequence"/>
</dbReference>
<feature type="transmembrane region" description="Helical" evidence="1">
    <location>
        <begin position="12"/>
        <end position="32"/>
    </location>
</feature>
<evidence type="ECO:0000313" key="3">
    <source>
        <dbReference type="Proteomes" id="UP000295064"/>
    </source>
</evidence>
<name>A0A4R6LU73_9FIRM</name>